<dbReference type="EMBL" id="CM007898">
    <property type="protein sequence ID" value="OTG13599.1"/>
    <property type="molecule type" value="Genomic_DNA"/>
</dbReference>
<protein>
    <submittedName>
        <fullName evidence="2">Uncharacterized protein</fullName>
    </submittedName>
</protein>
<name>A0A251TS65_HELAN</name>
<dbReference type="Proteomes" id="UP000215914">
    <property type="component" value="Chromosome 9"/>
</dbReference>
<evidence type="ECO:0000313" key="2">
    <source>
        <dbReference type="EMBL" id="OTG13599.1"/>
    </source>
</evidence>
<keyword evidence="3" id="KW-1185">Reference proteome</keyword>
<reference evidence="2" key="2">
    <citation type="submission" date="2017-02" db="EMBL/GenBank/DDBJ databases">
        <title>Sunflower complete genome.</title>
        <authorList>
            <person name="Langlade N."/>
            <person name="Munos S."/>
        </authorList>
    </citation>
    <scope>NUCLEOTIDE SEQUENCE [LARGE SCALE GENOMIC DNA]</scope>
    <source>
        <tissue evidence="2">Leaves</tissue>
    </source>
</reference>
<reference evidence="1" key="3">
    <citation type="submission" date="2020-06" db="EMBL/GenBank/DDBJ databases">
        <title>Helianthus annuus Genome sequencing and assembly Release 2.</title>
        <authorList>
            <person name="Gouzy J."/>
            <person name="Langlade N."/>
            <person name="Munos S."/>
        </authorList>
    </citation>
    <scope>NUCLEOTIDE SEQUENCE</scope>
    <source>
        <tissue evidence="1">Leaves</tissue>
    </source>
</reference>
<dbReference type="Gramene" id="mRNA:HanXRQr2_Chr14g0638571">
    <property type="protein sequence ID" value="CDS:HanXRQr2_Chr14g0638571.1"/>
    <property type="gene ID" value="HanXRQr2_Chr14g0638571"/>
</dbReference>
<dbReference type="InParanoid" id="A0A251TS65"/>
<evidence type="ECO:0000313" key="1">
    <source>
        <dbReference type="EMBL" id="KAF5768627.1"/>
    </source>
</evidence>
<dbReference type="AlphaFoldDB" id="A0A251TS65"/>
<gene>
    <name evidence="2" type="ORF">HannXRQ_Chr09g0239931</name>
    <name evidence="1" type="ORF">HanXRQr2_Chr14g0638571</name>
</gene>
<sequence>MLGLFVSPFSFFPFSPKIPNQLRVSINTYLHHPLHQHDSFRFLFLHLPFPPIYCSLVK</sequence>
<organism evidence="2 3">
    <name type="scientific">Helianthus annuus</name>
    <name type="common">Common sunflower</name>
    <dbReference type="NCBI Taxonomy" id="4232"/>
    <lineage>
        <taxon>Eukaryota</taxon>
        <taxon>Viridiplantae</taxon>
        <taxon>Streptophyta</taxon>
        <taxon>Embryophyta</taxon>
        <taxon>Tracheophyta</taxon>
        <taxon>Spermatophyta</taxon>
        <taxon>Magnoliopsida</taxon>
        <taxon>eudicotyledons</taxon>
        <taxon>Gunneridae</taxon>
        <taxon>Pentapetalae</taxon>
        <taxon>asterids</taxon>
        <taxon>campanulids</taxon>
        <taxon>Asterales</taxon>
        <taxon>Asteraceae</taxon>
        <taxon>Asteroideae</taxon>
        <taxon>Heliantheae alliance</taxon>
        <taxon>Heliantheae</taxon>
        <taxon>Helianthus</taxon>
    </lineage>
</organism>
<dbReference type="EMBL" id="MNCJ02000329">
    <property type="protein sequence ID" value="KAF5768627.1"/>
    <property type="molecule type" value="Genomic_DNA"/>
</dbReference>
<proteinExistence type="predicted"/>
<evidence type="ECO:0000313" key="3">
    <source>
        <dbReference type="Proteomes" id="UP000215914"/>
    </source>
</evidence>
<accession>A0A251TS65</accession>
<reference evidence="1 3" key="1">
    <citation type="journal article" date="2017" name="Nature">
        <title>The sunflower genome provides insights into oil metabolism, flowering and Asterid evolution.</title>
        <authorList>
            <person name="Badouin H."/>
            <person name="Gouzy J."/>
            <person name="Grassa C.J."/>
            <person name="Murat F."/>
            <person name="Staton S.E."/>
            <person name="Cottret L."/>
            <person name="Lelandais-Briere C."/>
            <person name="Owens G.L."/>
            <person name="Carrere S."/>
            <person name="Mayjonade B."/>
            <person name="Legrand L."/>
            <person name="Gill N."/>
            <person name="Kane N.C."/>
            <person name="Bowers J.E."/>
            <person name="Hubner S."/>
            <person name="Bellec A."/>
            <person name="Berard A."/>
            <person name="Berges H."/>
            <person name="Blanchet N."/>
            <person name="Boniface M.C."/>
            <person name="Brunel D."/>
            <person name="Catrice O."/>
            <person name="Chaidir N."/>
            <person name="Claudel C."/>
            <person name="Donnadieu C."/>
            <person name="Faraut T."/>
            <person name="Fievet G."/>
            <person name="Helmstetter N."/>
            <person name="King M."/>
            <person name="Knapp S.J."/>
            <person name="Lai Z."/>
            <person name="Le Paslier M.C."/>
            <person name="Lippi Y."/>
            <person name="Lorenzon L."/>
            <person name="Mandel J.R."/>
            <person name="Marage G."/>
            <person name="Marchand G."/>
            <person name="Marquand E."/>
            <person name="Bret-Mestries E."/>
            <person name="Morien E."/>
            <person name="Nambeesan S."/>
            <person name="Nguyen T."/>
            <person name="Pegot-Espagnet P."/>
            <person name="Pouilly N."/>
            <person name="Raftis F."/>
            <person name="Sallet E."/>
            <person name="Schiex T."/>
            <person name="Thomas J."/>
            <person name="Vandecasteele C."/>
            <person name="Vares D."/>
            <person name="Vear F."/>
            <person name="Vautrin S."/>
            <person name="Crespi M."/>
            <person name="Mangin B."/>
            <person name="Burke J.M."/>
            <person name="Salse J."/>
            <person name="Munos S."/>
            <person name="Vincourt P."/>
            <person name="Rieseberg L.H."/>
            <person name="Langlade N.B."/>
        </authorList>
    </citation>
    <scope>NUCLEOTIDE SEQUENCE [LARGE SCALE GENOMIC DNA]</scope>
    <source>
        <strain evidence="3">cv. SF193</strain>
        <tissue evidence="1">Leaves</tissue>
    </source>
</reference>